<keyword evidence="1" id="KW-0812">Transmembrane</keyword>
<gene>
    <name evidence="2" type="ORF">H2200_007944</name>
</gene>
<dbReference type="Pfam" id="PF13367">
    <property type="entry name" value="PrsW-protease"/>
    <property type="match status" value="1"/>
</dbReference>
<proteinExistence type="predicted"/>
<protein>
    <submittedName>
        <fullName evidence="2">Uncharacterized protein</fullName>
    </submittedName>
</protein>
<dbReference type="InterPro" id="IPR026898">
    <property type="entry name" value="PrsW"/>
</dbReference>
<dbReference type="GO" id="GO:0008233">
    <property type="term" value="F:peptidase activity"/>
    <property type="evidence" value="ECO:0007669"/>
    <property type="project" value="InterPro"/>
</dbReference>
<feature type="transmembrane region" description="Helical" evidence="1">
    <location>
        <begin position="211"/>
        <end position="230"/>
    </location>
</feature>
<evidence type="ECO:0000313" key="2">
    <source>
        <dbReference type="EMBL" id="KAJ9607865.1"/>
    </source>
</evidence>
<dbReference type="EMBL" id="JAPDRK010000011">
    <property type="protein sequence ID" value="KAJ9607865.1"/>
    <property type="molecule type" value="Genomic_DNA"/>
</dbReference>
<keyword evidence="3" id="KW-1185">Reference proteome</keyword>
<keyword evidence="1" id="KW-0472">Membrane</keyword>
<sequence length="233" mass="26306">MSSSHHISSTKLFVRFATVITFLYLPTLYFFFDLQPRLSNQPGGGTISNTTLFWIYILTGVLGLHVAGRVLLSGHKLLACLCLRDHATRARYLTELYRLRESYPADMSLTRTMSLDPNYWLFQLLVCFASTGLFEEGIKFLVVAPFLHRSSRINHDLIDVNGQLQRDNAWLSVAIAPGLGFSTLENILYLTSELRQINQGYLVEMAIQRSLYCTTLNVLLVVLSAVNFLSCSV</sequence>
<evidence type="ECO:0000313" key="3">
    <source>
        <dbReference type="Proteomes" id="UP001172673"/>
    </source>
</evidence>
<organism evidence="2 3">
    <name type="scientific">Cladophialophora chaetospira</name>
    <dbReference type="NCBI Taxonomy" id="386627"/>
    <lineage>
        <taxon>Eukaryota</taxon>
        <taxon>Fungi</taxon>
        <taxon>Dikarya</taxon>
        <taxon>Ascomycota</taxon>
        <taxon>Pezizomycotina</taxon>
        <taxon>Eurotiomycetes</taxon>
        <taxon>Chaetothyriomycetidae</taxon>
        <taxon>Chaetothyriales</taxon>
        <taxon>Herpotrichiellaceae</taxon>
        <taxon>Cladophialophora</taxon>
    </lineage>
</organism>
<feature type="transmembrane region" description="Helical" evidence="1">
    <location>
        <begin position="52"/>
        <end position="72"/>
    </location>
</feature>
<dbReference type="AlphaFoldDB" id="A0AA38X6Q5"/>
<keyword evidence="1" id="KW-1133">Transmembrane helix</keyword>
<reference evidence="2" key="1">
    <citation type="submission" date="2022-10" db="EMBL/GenBank/DDBJ databases">
        <title>Culturing micro-colonial fungi from biological soil crusts in the Mojave desert and describing Neophaeococcomyces mojavensis, and introducing the new genera and species Taxawa tesnikishii.</title>
        <authorList>
            <person name="Kurbessoian T."/>
            <person name="Stajich J.E."/>
        </authorList>
    </citation>
    <scope>NUCLEOTIDE SEQUENCE</scope>
    <source>
        <strain evidence="2">TK_41</strain>
    </source>
</reference>
<evidence type="ECO:0000256" key="1">
    <source>
        <dbReference type="SAM" id="Phobius"/>
    </source>
</evidence>
<feature type="transmembrane region" description="Helical" evidence="1">
    <location>
        <begin position="12"/>
        <end position="32"/>
    </location>
</feature>
<comment type="caution">
    <text evidence="2">The sequence shown here is derived from an EMBL/GenBank/DDBJ whole genome shotgun (WGS) entry which is preliminary data.</text>
</comment>
<name>A0AA38X6Q5_9EURO</name>
<feature type="transmembrane region" description="Helical" evidence="1">
    <location>
        <begin position="169"/>
        <end position="190"/>
    </location>
</feature>
<dbReference type="Proteomes" id="UP001172673">
    <property type="component" value="Unassembled WGS sequence"/>
</dbReference>
<accession>A0AA38X6Q5</accession>